<evidence type="ECO:0000313" key="1">
    <source>
        <dbReference type="EMBL" id="MBB5044703.1"/>
    </source>
</evidence>
<proteinExistence type="predicted"/>
<dbReference type="AlphaFoldDB" id="A0A7W8DWB8"/>
<gene>
    <name evidence="1" type="ORF">HNQ66_004130</name>
</gene>
<dbReference type="EMBL" id="JACHIK010000020">
    <property type="protein sequence ID" value="MBB5044703.1"/>
    <property type="molecule type" value="Genomic_DNA"/>
</dbReference>
<dbReference type="Proteomes" id="UP000535406">
    <property type="component" value="Unassembled WGS sequence"/>
</dbReference>
<accession>A0A7W8DWB8</accession>
<evidence type="ECO:0000313" key="2">
    <source>
        <dbReference type="Proteomes" id="UP000535406"/>
    </source>
</evidence>
<reference evidence="1 2" key="1">
    <citation type="submission" date="2020-08" db="EMBL/GenBank/DDBJ databases">
        <title>Genomic Encyclopedia of Type Strains, Phase IV (KMG-IV): sequencing the most valuable type-strain genomes for metagenomic binning, comparative biology and taxonomic classification.</title>
        <authorList>
            <person name="Goeker M."/>
        </authorList>
    </citation>
    <scope>NUCLEOTIDE SEQUENCE [LARGE SCALE GENOMIC DNA]</scope>
    <source>
        <strain evidence="1 2">DSM 21319</strain>
    </source>
</reference>
<keyword evidence="2" id="KW-1185">Reference proteome</keyword>
<protein>
    <submittedName>
        <fullName evidence="1">Uncharacterized protein</fullName>
    </submittedName>
</protein>
<sequence length="52" mass="5196">MLAGLSCLSSPFCRSGLSCISGRSCSSVFSCLSALSVVMLGLDPSIHATATA</sequence>
<organism evidence="1 2">
    <name type="scientific">Shinella fusca</name>
    <dbReference type="NCBI Taxonomy" id="544480"/>
    <lineage>
        <taxon>Bacteria</taxon>
        <taxon>Pseudomonadati</taxon>
        <taxon>Pseudomonadota</taxon>
        <taxon>Alphaproteobacteria</taxon>
        <taxon>Hyphomicrobiales</taxon>
        <taxon>Rhizobiaceae</taxon>
        <taxon>Shinella</taxon>
    </lineage>
</organism>
<name>A0A7W8DWB8_9HYPH</name>
<comment type="caution">
    <text evidence="1">The sequence shown here is derived from an EMBL/GenBank/DDBJ whole genome shotgun (WGS) entry which is preliminary data.</text>
</comment>